<dbReference type="PANTHER" id="PTHR39193:SF1">
    <property type="entry name" value="5-DEOXY-GLUCURONATE ISOMERASE"/>
    <property type="match status" value="1"/>
</dbReference>
<dbReference type="GO" id="GO:0019310">
    <property type="term" value="P:inositol catabolic process"/>
    <property type="evidence" value="ECO:0007669"/>
    <property type="project" value="InterPro"/>
</dbReference>
<proteinExistence type="predicted"/>
<dbReference type="SUPFAM" id="SSF51182">
    <property type="entry name" value="RmlC-like cupins"/>
    <property type="match status" value="1"/>
</dbReference>
<dbReference type="InterPro" id="IPR024203">
    <property type="entry name" value="Deoxy-glucuronate_isom_IolB"/>
</dbReference>
<keyword evidence="1 2" id="KW-0413">Isomerase</keyword>
<dbReference type="NCBIfam" id="TIGR04378">
    <property type="entry name" value="myo_inos_iolB"/>
    <property type="match status" value="1"/>
</dbReference>
<dbReference type="EMBL" id="OKRB01000089">
    <property type="protein sequence ID" value="SPE21686.1"/>
    <property type="molecule type" value="Genomic_DNA"/>
</dbReference>
<organism evidence="2 3">
    <name type="scientific">Candidatus Sulfuritelmatomonas gaucii</name>
    <dbReference type="NCBI Taxonomy" id="2043161"/>
    <lineage>
        <taxon>Bacteria</taxon>
        <taxon>Pseudomonadati</taxon>
        <taxon>Acidobacteriota</taxon>
        <taxon>Terriglobia</taxon>
        <taxon>Terriglobales</taxon>
        <taxon>Acidobacteriaceae</taxon>
        <taxon>Candidatus Sulfuritelmatomonas</taxon>
    </lineage>
</organism>
<reference evidence="3" key="1">
    <citation type="submission" date="2018-02" db="EMBL/GenBank/DDBJ databases">
        <authorList>
            <person name="Hausmann B."/>
        </authorList>
    </citation>
    <scope>NUCLEOTIDE SEQUENCE [LARGE SCALE GENOMIC DNA]</scope>
    <source>
        <strain evidence="3">Peat soil MAG SbA5</strain>
    </source>
</reference>
<dbReference type="InterPro" id="IPR021120">
    <property type="entry name" value="KduI/IolB_isomerase"/>
</dbReference>
<dbReference type="OrthoDB" id="9799936at2"/>
<dbReference type="AlphaFoldDB" id="A0A2N9LEM3"/>
<dbReference type="InterPro" id="IPR011051">
    <property type="entry name" value="RmlC_Cupin_sf"/>
</dbReference>
<name>A0A2N9LEM3_9BACT</name>
<dbReference type="Gene3D" id="2.60.120.10">
    <property type="entry name" value="Jelly Rolls"/>
    <property type="match status" value="2"/>
</dbReference>
<dbReference type="Proteomes" id="UP000239735">
    <property type="component" value="Unassembled WGS sequence"/>
</dbReference>
<evidence type="ECO:0000313" key="2">
    <source>
        <dbReference type="EMBL" id="SPE21686.1"/>
    </source>
</evidence>
<dbReference type="PANTHER" id="PTHR39193">
    <property type="entry name" value="5-DEOXY-GLUCURONATE ISOMERASE"/>
    <property type="match status" value="1"/>
</dbReference>
<accession>A0A2N9LEM3</accession>
<dbReference type="PIRSF" id="PIRSF036628">
    <property type="entry name" value="IolB"/>
    <property type="match status" value="1"/>
</dbReference>
<evidence type="ECO:0000313" key="3">
    <source>
        <dbReference type="Proteomes" id="UP000239735"/>
    </source>
</evidence>
<sequence>MSQLLIRPEAFRNRIDDFGYEFLSFETRKLDRGQTYYGETSRTELAIVVLGGICSVTSSRGEWLKFGKRATVFDGLPYTLYLPIFTSFSVTTENGCDLAFCYCKAEEEYPARLITPDKVGIEIRGGGNATRQINSMLPPSFLAQRLIVVEVFTPAGNWSSYPPHKHDVHNPPDEVDLEEIYYYRIQGPEGFAIQKVYTADGRIDETMTVRDGELVLVPEGYHPVVAGHGYNVYYLNALAGSARSLACSDDPNHAWVRTEWKEKDPRLPMMRR</sequence>
<dbReference type="Pfam" id="PF04962">
    <property type="entry name" value="KduI"/>
    <property type="match status" value="1"/>
</dbReference>
<protein>
    <submittedName>
        <fullName evidence="2">5-deoxy-glucuronate isomerase</fullName>
    </submittedName>
</protein>
<dbReference type="GO" id="GO:0008880">
    <property type="term" value="F:glucuronate isomerase activity"/>
    <property type="evidence" value="ECO:0007669"/>
    <property type="project" value="InterPro"/>
</dbReference>
<evidence type="ECO:0000256" key="1">
    <source>
        <dbReference type="ARBA" id="ARBA00023235"/>
    </source>
</evidence>
<gene>
    <name evidence="2" type="primary">iolB</name>
    <name evidence="2" type="ORF">SBA5_320060</name>
</gene>
<dbReference type="InterPro" id="IPR014710">
    <property type="entry name" value="RmlC-like_jellyroll"/>
</dbReference>